<dbReference type="RefSeq" id="WP_264810109.1">
    <property type="nucleotide sequence ID" value="NZ_CP110226.1"/>
</dbReference>
<dbReference type="EMBL" id="CP110226">
    <property type="protein sequence ID" value="UZD23566.1"/>
    <property type="molecule type" value="Genomic_DNA"/>
</dbReference>
<accession>A0ABY6MLK0</accession>
<evidence type="ECO:0000313" key="3">
    <source>
        <dbReference type="EMBL" id="UZD23566.1"/>
    </source>
</evidence>
<evidence type="ECO:0000259" key="2">
    <source>
        <dbReference type="Pfam" id="PF04024"/>
    </source>
</evidence>
<keyword evidence="1" id="KW-0472">Membrane</keyword>
<dbReference type="InterPro" id="IPR007168">
    <property type="entry name" value="Phageshock_PspC_N"/>
</dbReference>
<feature type="domain" description="Phage shock protein PspC N-terminal" evidence="2">
    <location>
        <begin position="9"/>
        <end position="61"/>
    </location>
</feature>
<organism evidence="3 4">
    <name type="scientific">Algoriphagus halophytocola</name>
    <dbReference type="NCBI Taxonomy" id="2991499"/>
    <lineage>
        <taxon>Bacteria</taxon>
        <taxon>Pseudomonadati</taxon>
        <taxon>Bacteroidota</taxon>
        <taxon>Cytophagia</taxon>
        <taxon>Cytophagales</taxon>
        <taxon>Cyclobacteriaceae</taxon>
        <taxon>Algoriphagus</taxon>
    </lineage>
</organism>
<feature type="transmembrane region" description="Helical" evidence="1">
    <location>
        <begin position="68"/>
        <end position="86"/>
    </location>
</feature>
<keyword evidence="1" id="KW-1133">Transmembrane helix</keyword>
<keyword evidence="4" id="KW-1185">Reference proteome</keyword>
<name>A0ABY6MLK0_9BACT</name>
<keyword evidence="1" id="KW-0812">Transmembrane</keyword>
<proteinExistence type="predicted"/>
<protein>
    <submittedName>
        <fullName evidence="3">PspC domain-containing protein</fullName>
    </submittedName>
</protein>
<sequence length="155" mass="17039">MSTQKIQSYLSKPEKLLLGVCAVLSIKTNMPSLALRIGFIAFTIIFIPLAILSYLILFLAIVSKKSKAINLALTGTLLGVPLSYYFQTEMVQNWRGSGGIISYLVSLPSILEEYHNYVGSAWDIVSNIILAMLVCAAIGGTIGYYLEKNSKRKQV</sequence>
<dbReference type="Proteomes" id="UP001163156">
    <property type="component" value="Chromosome"/>
</dbReference>
<gene>
    <name evidence="3" type="ORF">OM944_03540</name>
</gene>
<dbReference type="Pfam" id="PF04024">
    <property type="entry name" value="PspC"/>
    <property type="match status" value="1"/>
</dbReference>
<reference evidence="3" key="1">
    <citation type="submission" date="2022-10" db="EMBL/GenBank/DDBJ databases">
        <title>Algoriphagus sp. a novel bacteria isolate from halophytes salicornia europaea.</title>
        <authorList>
            <person name="Peng Y."/>
            <person name="Jiang L."/>
            <person name="Lee J."/>
        </authorList>
    </citation>
    <scope>NUCLEOTIDE SEQUENCE</scope>
    <source>
        <strain evidence="3">TR-M5</strain>
    </source>
</reference>
<feature type="transmembrane region" description="Helical" evidence="1">
    <location>
        <begin position="124"/>
        <end position="146"/>
    </location>
</feature>
<evidence type="ECO:0000313" key="4">
    <source>
        <dbReference type="Proteomes" id="UP001163156"/>
    </source>
</evidence>
<feature type="transmembrane region" description="Helical" evidence="1">
    <location>
        <begin position="37"/>
        <end position="61"/>
    </location>
</feature>
<evidence type="ECO:0000256" key="1">
    <source>
        <dbReference type="SAM" id="Phobius"/>
    </source>
</evidence>